<dbReference type="SUPFAM" id="SSF48264">
    <property type="entry name" value="Cytochrome P450"/>
    <property type="match status" value="1"/>
</dbReference>
<dbReference type="Proteomes" id="UP001500665">
    <property type="component" value="Unassembled WGS sequence"/>
</dbReference>
<dbReference type="RefSeq" id="WP_344236546.1">
    <property type="nucleotide sequence ID" value="NZ_BAAAHH010000002.1"/>
</dbReference>
<dbReference type="PRINTS" id="PR00359">
    <property type="entry name" value="BP450"/>
</dbReference>
<dbReference type="EMBL" id="BAAAHH010000002">
    <property type="protein sequence ID" value="GAA0938759.1"/>
    <property type="molecule type" value="Genomic_DNA"/>
</dbReference>
<dbReference type="PANTHER" id="PTHR46696:SF4">
    <property type="entry name" value="BIOTIN BIOSYNTHESIS CYTOCHROME P450"/>
    <property type="match status" value="1"/>
</dbReference>
<keyword evidence="2" id="KW-0560">Oxidoreductase</keyword>
<evidence type="ECO:0000256" key="2">
    <source>
        <dbReference type="RuleBase" id="RU000461"/>
    </source>
</evidence>
<keyword evidence="4" id="KW-1185">Reference proteome</keyword>
<evidence type="ECO:0000313" key="4">
    <source>
        <dbReference type="Proteomes" id="UP001500665"/>
    </source>
</evidence>
<dbReference type="Gene3D" id="1.10.630.10">
    <property type="entry name" value="Cytochrome P450"/>
    <property type="match status" value="1"/>
</dbReference>
<organism evidence="3 4">
    <name type="scientific">Actinocorallia libanotica</name>
    <dbReference type="NCBI Taxonomy" id="46162"/>
    <lineage>
        <taxon>Bacteria</taxon>
        <taxon>Bacillati</taxon>
        <taxon>Actinomycetota</taxon>
        <taxon>Actinomycetes</taxon>
        <taxon>Streptosporangiales</taxon>
        <taxon>Thermomonosporaceae</taxon>
        <taxon>Actinocorallia</taxon>
    </lineage>
</organism>
<accession>A0ABP4AMF8</accession>
<dbReference type="InterPro" id="IPR036396">
    <property type="entry name" value="Cyt_P450_sf"/>
</dbReference>
<comment type="similarity">
    <text evidence="1 2">Belongs to the cytochrome P450 family.</text>
</comment>
<evidence type="ECO:0000256" key="1">
    <source>
        <dbReference type="ARBA" id="ARBA00010617"/>
    </source>
</evidence>
<dbReference type="PANTHER" id="PTHR46696">
    <property type="entry name" value="P450, PUTATIVE (EUROFUNG)-RELATED"/>
    <property type="match status" value="1"/>
</dbReference>
<dbReference type="PROSITE" id="PS00086">
    <property type="entry name" value="CYTOCHROME_P450"/>
    <property type="match status" value="1"/>
</dbReference>
<dbReference type="CDD" id="cd11033">
    <property type="entry name" value="CYP142-like"/>
    <property type="match status" value="1"/>
</dbReference>
<reference evidence="4" key="1">
    <citation type="journal article" date="2019" name="Int. J. Syst. Evol. Microbiol.">
        <title>The Global Catalogue of Microorganisms (GCM) 10K type strain sequencing project: providing services to taxonomists for standard genome sequencing and annotation.</title>
        <authorList>
            <consortium name="The Broad Institute Genomics Platform"/>
            <consortium name="The Broad Institute Genome Sequencing Center for Infectious Disease"/>
            <person name="Wu L."/>
            <person name="Ma J."/>
        </authorList>
    </citation>
    <scope>NUCLEOTIDE SEQUENCE [LARGE SCALE GENOMIC DNA]</scope>
    <source>
        <strain evidence="4">JCM 10696</strain>
    </source>
</reference>
<name>A0ABP4AMF8_9ACTN</name>
<keyword evidence="2" id="KW-0349">Heme</keyword>
<dbReference type="InterPro" id="IPR002397">
    <property type="entry name" value="Cyt_P450_B"/>
</dbReference>
<dbReference type="Pfam" id="PF00067">
    <property type="entry name" value="p450"/>
    <property type="match status" value="1"/>
</dbReference>
<evidence type="ECO:0000313" key="3">
    <source>
        <dbReference type="EMBL" id="GAA0938759.1"/>
    </source>
</evidence>
<dbReference type="InterPro" id="IPR017972">
    <property type="entry name" value="Cyt_P450_CS"/>
</dbReference>
<dbReference type="InterPro" id="IPR001128">
    <property type="entry name" value="Cyt_P450"/>
</dbReference>
<protein>
    <submittedName>
        <fullName evidence="3">Steroid C26-monooxygenase Cyp142</fullName>
    </submittedName>
</protein>
<gene>
    <name evidence="3" type="primary">cyp142_1</name>
    <name evidence="3" type="ORF">GCM10009550_06710</name>
</gene>
<proteinExistence type="inferred from homology"/>
<keyword evidence="2" id="KW-0408">Iron</keyword>
<keyword evidence="2" id="KW-0479">Metal-binding</keyword>
<keyword evidence="2" id="KW-0503">Monooxygenase</keyword>
<comment type="caution">
    <text evidence="3">The sequence shown here is derived from an EMBL/GenBank/DDBJ whole genome shotgun (WGS) entry which is preliminary data.</text>
</comment>
<sequence>MTDPALYDDPWDFYAWLRREQPVRYEKDNDLYVLSRHADVVTASRDTEHFSAAEGVRPVNMVPLSIVAMDDPEHSRQRRLLSRGFTPRQVKQLTEHVRELTNDIIDKVETSGEIDFVADLARHVPLIVIAELLGLDRDLCDQLYEWSDAMMAGEGQTDFESPALLNATNAFVEYTTVVSEAVQQRRQQTEPGTDLLSLLTAAFDEGKLDHSEELRAQLNETTGMEELSDQELLMFCVLLMVAGNETTRNAIAGGLRAFTLFPEQRELLRDNPELIDSAVDEIVRWTSPVLNFLRTVTKPITLSGVELKPGDRVLLMYQSANRDEDAFDAPDEFRIDRTPNPHVGFGIGTHYCMGANLARMEIKVVFEELFRRLPDIKVANPEDLPKRNPSAFVAAIQSMPARFTPVQGGSGGCPVAH</sequence>